<protein>
    <submittedName>
        <fullName evidence="2">Ficolin-1</fullName>
    </submittedName>
</protein>
<dbReference type="InterPro" id="IPR050373">
    <property type="entry name" value="Fibrinogen_C-term_domain"/>
</dbReference>
<dbReference type="InterPro" id="IPR002181">
    <property type="entry name" value="Fibrinogen_a/b/g_C_dom"/>
</dbReference>
<comment type="caution">
    <text evidence="2">The sequence shown here is derived from an EMBL/GenBank/DDBJ whole genome shotgun (WGS) entry which is preliminary data.</text>
</comment>
<dbReference type="InterPro" id="IPR036056">
    <property type="entry name" value="Fibrinogen-like_C"/>
</dbReference>
<organism evidence="2 3">
    <name type="scientific">Holothuria leucospilota</name>
    <name type="common">Black long sea cucumber</name>
    <name type="synonym">Mertensiothuria leucospilota</name>
    <dbReference type="NCBI Taxonomy" id="206669"/>
    <lineage>
        <taxon>Eukaryota</taxon>
        <taxon>Metazoa</taxon>
        <taxon>Echinodermata</taxon>
        <taxon>Eleutherozoa</taxon>
        <taxon>Echinozoa</taxon>
        <taxon>Holothuroidea</taxon>
        <taxon>Aspidochirotacea</taxon>
        <taxon>Aspidochirotida</taxon>
        <taxon>Holothuriidae</taxon>
        <taxon>Holothuria</taxon>
    </lineage>
</organism>
<gene>
    <name evidence="2" type="ORF">HOLleu_32460</name>
</gene>
<evidence type="ECO:0000313" key="2">
    <source>
        <dbReference type="EMBL" id="KAJ8027341.1"/>
    </source>
</evidence>
<dbReference type="AlphaFoldDB" id="A0A9Q1BIR0"/>
<dbReference type="EMBL" id="JAIZAY010000016">
    <property type="protein sequence ID" value="KAJ8027341.1"/>
    <property type="molecule type" value="Genomic_DNA"/>
</dbReference>
<dbReference type="SUPFAM" id="SSF56496">
    <property type="entry name" value="Fibrinogen C-terminal domain-like"/>
    <property type="match status" value="1"/>
</dbReference>
<keyword evidence="3" id="KW-1185">Reference proteome</keyword>
<sequence length="106" mass="12803">MSYKKGFHNSPSSFWLGNDKLYFLTIYYNYDLRIDIKQKQNGVIQHTCRNFRIKSEEEMYELEGVEGLYQAFEIQCCMKYISLFIFSKGENKVEMMKKIHTNFILR</sequence>
<dbReference type="PANTHER" id="PTHR19143">
    <property type="entry name" value="FIBRINOGEN/TENASCIN/ANGIOPOEITIN"/>
    <property type="match status" value="1"/>
</dbReference>
<proteinExistence type="predicted"/>
<dbReference type="Proteomes" id="UP001152320">
    <property type="component" value="Chromosome 16"/>
</dbReference>
<dbReference type="Pfam" id="PF00147">
    <property type="entry name" value="Fibrinogen_C"/>
    <property type="match status" value="1"/>
</dbReference>
<dbReference type="Gene3D" id="3.90.215.10">
    <property type="entry name" value="Gamma Fibrinogen, chain A, domain 1"/>
    <property type="match status" value="1"/>
</dbReference>
<evidence type="ECO:0000259" key="1">
    <source>
        <dbReference type="Pfam" id="PF00147"/>
    </source>
</evidence>
<dbReference type="InterPro" id="IPR014716">
    <property type="entry name" value="Fibrinogen_a/b/g_C_1"/>
</dbReference>
<accession>A0A9Q1BIR0</accession>
<feature type="domain" description="Fibrinogen C-terminal" evidence="1">
    <location>
        <begin position="2"/>
        <end position="67"/>
    </location>
</feature>
<dbReference type="OrthoDB" id="6145874at2759"/>
<reference evidence="2" key="1">
    <citation type="submission" date="2021-10" db="EMBL/GenBank/DDBJ databases">
        <title>Tropical sea cucumber genome reveals ecological adaptation and Cuvierian tubules defense mechanism.</title>
        <authorList>
            <person name="Chen T."/>
        </authorList>
    </citation>
    <scope>NUCLEOTIDE SEQUENCE</scope>
    <source>
        <strain evidence="2">Nanhai2018</strain>
        <tissue evidence="2">Muscle</tissue>
    </source>
</reference>
<evidence type="ECO:0000313" key="3">
    <source>
        <dbReference type="Proteomes" id="UP001152320"/>
    </source>
</evidence>
<name>A0A9Q1BIR0_HOLLE</name>
<dbReference type="GO" id="GO:0005615">
    <property type="term" value="C:extracellular space"/>
    <property type="evidence" value="ECO:0007669"/>
    <property type="project" value="TreeGrafter"/>
</dbReference>